<dbReference type="SUPFAM" id="SSF143875">
    <property type="entry name" value="ERH-like"/>
    <property type="match status" value="1"/>
</dbReference>
<dbReference type="Pfam" id="PF01133">
    <property type="entry name" value="ER"/>
    <property type="match status" value="1"/>
</dbReference>
<dbReference type="InterPro" id="IPR035912">
    <property type="entry name" value="EHR_sf"/>
</dbReference>
<dbReference type="OrthoDB" id="7887808at2759"/>
<dbReference type="PANTHER" id="PTHR12373:SF0">
    <property type="entry name" value="ENHANCER OF RUDIMENTARY HOMOLOG"/>
    <property type="match status" value="1"/>
</dbReference>
<organism evidence="2 3">
    <name type="scientific">Babesia microti (strain RI)</name>
    <dbReference type="NCBI Taxonomy" id="1133968"/>
    <lineage>
        <taxon>Eukaryota</taxon>
        <taxon>Sar</taxon>
        <taxon>Alveolata</taxon>
        <taxon>Apicomplexa</taxon>
        <taxon>Aconoidasida</taxon>
        <taxon>Piroplasmida</taxon>
        <taxon>Babesiidae</taxon>
        <taxon>Babesia</taxon>
    </lineage>
</organism>
<reference evidence="2 3" key="3">
    <citation type="journal article" date="2016" name="Sci. Rep.">
        <title>Genome-wide diversity and gene expression profiling of Babesia microti isolates identify polymorphic genes that mediate host-pathogen interactions.</title>
        <authorList>
            <person name="Silva J.C."/>
            <person name="Cornillot E."/>
            <person name="McCracken C."/>
            <person name="Usmani-Brown S."/>
            <person name="Dwivedi A."/>
            <person name="Ifeonu O.O."/>
            <person name="Crabtree J."/>
            <person name="Gotia H.T."/>
            <person name="Virji A.Z."/>
            <person name="Reynes C."/>
            <person name="Colinge J."/>
            <person name="Kumar V."/>
            <person name="Lawres L."/>
            <person name="Pazzi J.E."/>
            <person name="Pablo J.V."/>
            <person name="Hung C."/>
            <person name="Brancato J."/>
            <person name="Kumari P."/>
            <person name="Orvis J."/>
            <person name="Tretina K."/>
            <person name="Chibucos M."/>
            <person name="Ott S."/>
            <person name="Sadzewicz L."/>
            <person name="Sengamalay N."/>
            <person name="Shetty A.C."/>
            <person name="Su Q."/>
            <person name="Tallon L."/>
            <person name="Fraser C.M."/>
            <person name="Frutos R."/>
            <person name="Molina D.M."/>
            <person name="Krause P.J."/>
            <person name="Ben Mamoun C."/>
        </authorList>
    </citation>
    <scope>NUCLEOTIDE SEQUENCE [LARGE SCALE GENOMIC DNA]</scope>
    <source>
        <strain evidence="2 3">RI</strain>
    </source>
</reference>
<evidence type="ECO:0000256" key="1">
    <source>
        <dbReference type="ARBA" id="ARBA00007491"/>
    </source>
</evidence>
<reference evidence="2 3" key="2">
    <citation type="journal article" date="2013" name="PLoS ONE">
        <title>Whole genome mapping and re-organization of the nuclear and mitochondrial genomes of Babesia microti isolates.</title>
        <authorList>
            <person name="Cornillot E."/>
            <person name="Dassouli A."/>
            <person name="Garg A."/>
            <person name="Pachikara N."/>
            <person name="Randazzo S."/>
            <person name="Depoix D."/>
            <person name="Carcy B."/>
            <person name="Delbecq S."/>
            <person name="Frutos R."/>
            <person name="Silva J.C."/>
            <person name="Sutton R."/>
            <person name="Krause P.J."/>
            <person name="Mamoun C.B."/>
        </authorList>
    </citation>
    <scope>NUCLEOTIDE SEQUENCE [LARGE SCALE GENOMIC DNA]</scope>
    <source>
        <strain evidence="2 3">RI</strain>
    </source>
</reference>
<accession>I7I898</accession>
<evidence type="ECO:0000313" key="2">
    <source>
        <dbReference type="EMBL" id="CCF72968.1"/>
    </source>
</evidence>
<dbReference type="InterPro" id="IPR000781">
    <property type="entry name" value="ERH"/>
</dbReference>
<dbReference type="EMBL" id="FO082871">
    <property type="protein sequence ID" value="CCF72968.1"/>
    <property type="molecule type" value="Genomic_DNA"/>
</dbReference>
<dbReference type="GeneID" id="24423584"/>
<comment type="similarity">
    <text evidence="1">Belongs to the E(R) family.</text>
</comment>
<evidence type="ECO:0000313" key="3">
    <source>
        <dbReference type="Proteomes" id="UP000002899"/>
    </source>
</evidence>
<reference evidence="2 3" key="1">
    <citation type="journal article" date="2012" name="Nucleic Acids Res.">
        <title>Sequencing of the smallest Apicomplexan genome from the human pathogen Babesia microti.</title>
        <authorList>
            <person name="Cornillot E."/>
            <person name="Hadj-Kaddour K."/>
            <person name="Dassouli A."/>
            <person name="Noel B."/>
            <person name="Ranwez V."/>
            <person name="Vacherie B."/>
            <person name="Augagneur Y."/>
            <person name="Bres V."/>
            <person name="Duclos A."/>
            <person name="Randazzo S."/>
            <person name="Carcy B."/>
            <person name="Debierre-Grockiego F."/>
            <person name="Delbecq S."/>
            <person name="Moubri-Menage K."/>
            <person name="Shams-Eldin H."/>
            <person name="Usmani-Brown S."/>
            <person name="Bringaud F."/>
            <person name="Wincker P."/>
            <person name="Vivares C.P."/>
            <person name="Schwarz R.T."/>
            <person name="Schetters T.P."/>
            <person name="Krause P.J."/>
            <person name="Gorenflot A."/>
            <person name="Berry V."/>
            <person name="Barbe V."/>
            <person name="Ben Mamoun C."/>
        </authorList>
    </citation>
    <scope>NUCLEOTIDE SEQUENCE [LARGE SCALE GENOMIC DNA]</scope>
    <source>
        <strain evidence="2 3">RI</strain>
    </source>
</reference>
<gene>
    <name evidence="2" type="ORF">BMR1_01G02551_2</name>
</gene>
<dbReference type="RefSeq" id="XP_012647577.1">
    <property type="nucleotide sequence ID" value="XM_012792123.1"/>
</dbReference>
<sequence>MNAQHTIVMVQFTSDINTRTYIDYDSIQLALDGICQTYEQALKHSNPQSSSATYTARDLFAYLDALCSICALVRKAEKPVYMPRDKQWIKNKLIEHLKSQTK</sequence>
<dbReference type="PANTHER" id="PTHR12373">
    <property type="entry name" value="ENHANCER OF RUDIMENTARY ERH"/>
    <property type="match status" value="1"/>
</dbReference>
<dbReference type="AlphaFoldDB" id="I7I898"/>
<proteinExistence type="inferred from homology"/>
<dbReference type="KEGG" id="bmic:BMR1_01G02551_2"/>
<dbReference type="OMA" id="ESRTWSD"/>
<name>I7I898_BABMR</name>
<dbReference type="Gene3D" id="3.30.2260.10">
    <property type="entry name" value="Enhancer of rudimentary"/>
    <property type="match status" value="1"/>
</dbReference>
<dbReference type="Proteomes" id="UP000002899">
    <property type="component" value="Chromosome I"/>
</dbReference>
<protein>
    <submittedName>
        <fullName evidence="2">Enhancer of rudimentary</fullName>
    </submittedName>
</protein>
<dbReference type="VEuPathDB" id="PiroplasmaDB:BMR1_01G02551_2"/>
<keyword evidence="3" id="KW-1185">Reference proteome</keyword>